<dbReference type="AlphaFoldDB" id="W9G559"/>
<name>W9G559_9MICO</name>
<dbReference type="GO" id="GO:0005524">
    <property type="term" value="F:ATP binding"/>
    <property type="evidence" value="ECO:0007669"/>
    <property type="project" value="InterPro"/>
</dbReference>
<evidence type="ECO:0000313" key="1">
    <source>
        <dbReference type="EMBL" id="EWS99942.1"/>
    </source>
</evidence>
<protein>
    <recommendedName>
        <fullName evidence="3">Peptidase M41 domain-containing protein</fullName>
    </recommendedName>
</protein>
<dbReference type="EMBL" id="AWSA01000063">
    <property type="protein sequence ID" value="EWS99942.1"/>
    <property type="molecule type" value="Genomic_DNA"/>
</dbReference>
<gene>
    <name evidence="1" type="ORF">N865_19685</name>
</gene>
<organism evidence="1 2">
    <name type="scientific">Intrasporangium oryzae NRRL B-24470</name>
    <dbReference type="NCBI Taxonomy" id="1386089"/>
    <lineage>
        <taxon>Bacteria</taxon>
        <taxon>Bacillati</taxon>
        <taxon>Actinomycetota</taxon>
        <taxon>Actinomycetes</taxon>
        <taxon>Micrococcales</taxon>
        <taxon>Intrasporangiaceae</taxon>
        <taxon>Intrasporangium</taxon>
    </lineage>
</organism>
<accession>W9G559</accession>
<dbReference type="SUPFAM" id="SSF140990">
    <property type="entry name" value="FtsH protease domain-like"/>
    <property type="match status" value="1"/>
</dbReference>
<evidence type="ECO:0000313" key="2">
    <source>
        <dbReference type="Proteomes" id="UP000019489"/>
    </source>
</evidence>
<proteinExistence type="predicted"/>
<dbReference type="GO" id="GO:0006508">
    <property type="term" value="P:proteolysis"/>
    <property type="evidence" value="ECO:0007669"/>
    <property type="project" value="InterPro"/>
</dbReference>
<dbReference type="STRING" id="1386089.N865_19685"/>
<evidence type="ECO:0008006" key="3">
    <source>
        <dbReference type="Google" id="ProtNLM"/>
    </source>
</evidence>
<dbReference type="OrthoDB" id="7431670at2"/>
<keyword evidence="2" id="KW-1185">Reference proteome</keyword>
<comment type="caution">
    <text evidence="1">The sequence shown here is derived from an EMBL/GenBank/DDBJ whole genome shotgun (WGS) entry which is preliminary data.</text>
</comment>
<dbReference type="RefSeq" id="WP_034809581.1">
    <property type="nucleotide sequence ID" value="NZ_AWSA01000063.1"/>
</dbReference>
<reference evidence="1 2" key="1">
    <citation type="submission" date="2013-08" db="EMBL/GenBank/DDBJ databases">
        <title>Intrasporangium oryzae NRRL B-24470.</title>
        <authorList>
            <person name="Liu H."/>
            <person name="Wang G."/>
        </authorList>
    </citation>
    <scope>NUCLEOTIDE SEQUENCE [LARGE SCALE GENOMIC DNA]</scope>
    <source>
        <strain evidence="1 2">NRRL B-24470</strain>
    </source>
</reference>
<dbReference type="InterPro" id="IPR037219">
    <property type="entry name" value="Peptidase_M41-like"/>
</dbReference>
<dbReference type="GO" id="GO:0004222">
    <property type="term" value="F:metalloendopeptidase activity"/>
    <property type="evidence" value="ECO:0007669"/>
    <property type="project" value="InterPro"/>
</dbReference>
<dbReference type="Gene3D" id="1.20.58.760">
    <property type="entry name" value="Peptidase M41"/>
    <property type="match status" value="1"/>
</dbReference>
<dbReference type="GO" id="GO:0004176">
    <property type="term" value="F:ATP-dependent peptidase activity"/>
    <property type="evidence" value="ECO:0007669"/>
    <property type="project" value="InterPro"/>
</dbReference>
<dbReference type="Proteomes" id="UP000019489">
    <property type="component" value="Unassembled WGS sequence"/>
</dbReference>
<sequence>MRVRDAYGTAIHEASHAVIARRLHLRVDHVTLTPPKGYAGLCSVVVSNLAARRRPVLLLTLAGPWAEGRHLHLPGGVLPEGSDSDWNAAVTLARALAGAEWKLALSTGFKAVAQLLGEPEVQAKVKAVAMELLDRRVLTGAEVDEVYRGAHFR</sequence>